<gene>
    <name evidence="1" type="ORF">RJ641_014113</name>
</gene>
<keyword evidence="1" id="KW-0456">Lyase</keyword>
<dbReference type="GO" id="GO:0016829">
    <property type="term" value="F:lyase activity"/>
    <property type="evidence" value="ECO:0007669"/>
    <property type="project" value="UniProtKB-KW"/>
</dbReference>
<comment type="caution">
    <text evidence="1">The sequence shown here is derived from an EMBL/GenBank/DDBJ whole genome shotgun (WGS) entry which is preliminary data.</text>
</comment>
<sequence length="91" mass="10268">MWDGGYDDDGNQIWGVKEGPYEFKHAAGNLPQPLDRRELENLYSTLDMAGCRLMEPKYKPASATIPTAIAIAIARLHHKFINDLIVIQDKI</sequence>
<dbReference type="EMBL" id="JBAMMX010000020">
    <property type="protein sequence ID" value="KAK6920435.1"/>
    <property type="molecule type" value="Genomic_DNA"/>
</dbReference>
<evidence type="ECO:0000313" key="1">
    <source>
        <dbReference type="EMBL" id="KAK6920435.1"/>
    </source>
</evidence>
<organism evidence="1 2">
    <name type="scientific">Dillenia turbinata</name>
    <dbReference type="NCBI Taxonomy" id="194707"/>
    <lineage>
        <taxon>Eukaryota</taxon>
        <taxon>Viridiplantae</taxon>
        <taxon>Streptophyta</taxon>
        <taxon>Embryophyta</taxon>
        <taxon>Tracheophyta</taxon>
        <taxon>Spermatophyta</taxon>
        <taxon>Magnoliopsida</taxon>
        <taxon>eudicotyledons</taxon>
        <taxon>Gunneridae</taxon>
        <taxon>Pentapetalae</taxon>
        <taxon>Dilleniales</taxon>
        <taxon>Dilleniaceae</taxon>
        <taxon>Dillenia</taxon>
    </lineage>
</organism>
<dbReference type="InterPro" id="IPR010404">
    <property type="entry name" value="CpcT/CpeT"/>
</dbReference>
<dbReference type="AlphaFoldDB" id="A0AAN8URJ4"/>
<dbReference type="Pfam" id="PF06206">
    <property type="entry name" value="CpeT"/>
    <property type="match status" value="1"/>
</dbReference>
<dbReference type="InterPro" id="IPR038672">
    <property type="entry name" value="CpcT/CpeT_sf"/>
</dbReference>
<dbReference type="Gene3D" id="2.40.128.590">
    <property type="entry name" value="CpcT/CpeT domain"/>
    <property type="match status" value="1"/>
</dbReference>
<keyword evidence="2" id="KW-1185">Reference proteome</keyword>
<dbReference type="Proteomes" id="UP001370490">
    <property type="component" value="Unassembled WGS sequence"/>
</dbReference>
<proteinExistence type="predicted"/>
<reference evidence="1 2" key="1">
    <citation type="submission" date="2023-12" db="EMBL/GenBank/DDBJ databases">
        <title>A high-quality genome assembly for Dillenia turbinata (Dilleniales).</title>
        <authorList>
            <person name="Chanderbali A."/>
        </authorList>
    </citation>
    <scope>NUCLEOTIDE SEQUENCE [LARGE SCALE GENOMIC DNA]</scope>
    <source>
        <strain evidence="1">LSX21</strain>
        <tissue evidence="1">Leaf</tissue>
    </source>
</reference>
<evidence type="ECO:0000313" key="2">
    <source>
        <dbReference type="Proteomes" id="UP001370490"/>
    </source>
</evidence>
<name>A0AAN8URJ4_9MAGN</name>
<accession>A0AAN8URJ4</accession>
<protein>
    <submittedName>
        <fullName evidence="1">Chromophore lyase CpcT/CpeT</fullName>
    </submittedName>
</protein>